<dbReference type="InterPro" id="IPR009019">
    <property type="entry name" value="KH_sf_prok-type"/>
</dbReference>
<evidence type="ECO:0000313" key="10">
    <source>
        <dbReference type="EMBL" id="WIO46089.1"/>
    </source>
</evidence>
<dbReference type="PROSITE" id="PS50823">
    <property type="entry name" value="KH_TYPE_2"/>
    <property type="match status" value="1"/>
</dbReference>
<keyword evidence="4 8" id="KW-0689">Ribosomal protein</keyword>
<dbReference type="InterPro" id="IPR015946">
    <property type="entry name" value="KH_dom-like_a/b"/>
</dbReference>
<evidence type="ECO:0000256" key="1">
    <source>
        <dbReference type="ARBA" id="ARBA00010761"/>
    </source>
</evidence>
<evidence type="ECO:0000256" key="4">
    <source>
        <dbReference type="ARBA" id="ARBA00022980"/>
    </source>
</evidence>
<evidence type="ECO:0000256" key="2">
    <source>
        <dbReference type="ARBA" id="ARBA00022730"/>
    </source>
</evidence>
<dbReference type="NCBIfam" id="TIGR01009">
    <property type="entry name" value="rpsC_bact"/>
    <property type="match status" value="1"/>
</dbReference>
<evidence type="ECO:0000256" key="5">
    <source>
        <dbReference type="ARBA" id="ARBA00023274"/>
    </source>
</evidence>
<dbReference type="RefSeq" id="WP_376753640.1">
    <property type="nucleotide sequence ID" value="NZ_CP124550.1"/>
</dbReference>
<dbReference type="CDD" id="cd02412">
    <property type="entry name" value="KH-II_30S_S3"/>
    <property type="match status" value="1"/>
</dbReference>
<dbReference type="SMART" id="SM00322">
    <property type="entry name" value="KH"/>
    <property type="match status" value="1"/>
</dbReference>
<name>A0ABY8WWT7_9BACT</name>
<dbReference type="Gene3D" id="3.30.1140.32">
    <property type="entry name" value="Ribosomal protein S3, C-terminal domain"/>
    <property type="match status" value="1"/>
</dbReference>
<dbReference type="InterPro" id="IPR004087">
    <property type="entry name" value="KH_dom"/>
</dbReference>
<comment type="function">
    <text evidence="6 8">Binds the lower part of the 30S subunit head. Binds mRNA in the 70S ribosome, positioning it for translation.</text>
</comment>
<gene>
    <name evidence="8 10" type="primary">rpsC</name>
    <name evidence="10" type="ORF">SEML1_0468</name>
</gene>
<dbReference type="InterPro" id="IPR057258">
    <property type="entry name" value="Ribosomal_uS3"/>
</dbReference>
<dbReference type="SUPFAM" id="SSF54814">
    <property type="entry name" value="Prokaryotic type KH domain (KH-domain type II)"/>
    <property type="match status" value="1"/>
</dbReference>
<dbReference type="Pfam" id="PF00189">
    <property type="entry name" value="Ribosomal_S3_C"/>
    <property type="match status" value="1"/>
</dbReference>
<dbReference type="InterPro" id="IPR001351">
    <property type="entry name" value="Ribosomal_uS3_C"/>
</dbReference>
<feature type="domain" description="KH type-2" evidence="9">
    <location>
        <begin position="39"/>
        <end position="108"/>
    </location>
</feature>
<evidence type="ECO:0000259" key="9">
    <source>
        <dbReference type="PROSITE" id="PS50823"/>
    </source>
</evidence>
<dbReference type="InterPro" id="IPR036419">
    <property type="entry name" value="Ribosomal_S3_C_sf"/>
</dbReference>
<evidence type="ECO:0000256" key="3">
    <source>
        <dbReference type="ARBA" id="ARBA00022884"/>
    </source>
</evidence>
<sequence length="213" mass="23678">MGQKVNPISFRLQTSKNWNSRWFASKKDFAVWLAEDGKIRDLIEKRFASRPTIANVEIERSANLVTVTIHTAKAGVVIGRGGAGINELKKVIEKVVSLPVRINVEEVRRPELNAKLVAENIAHQLERRANFRRAVKMAIQGSRNAGAKGIRVEVAGRLNGAEMSRREKFIEGSVPLHTLRADVDFYAARALGPNGTGIIGIKVWIYKGERSTK</sequence>
<proteinExistence type="inferred from homology"/>
<dbReference type="Pfam" id="PF07650">
    <property type="entry name" value="KH_2"/>
    <property type="match status" value="1"/>
</dbReference>
<organism evidence="10 11">
    <name type="scientific">Candidatus Southlakia epibionticum</name>
    <dbReference type="NCBI Taxonomy" id="3043284"/>
    <lineage>
        <taxon>Bacteria</taxon>
        <taxon>Candidatus Saccharimonadota</taxon>
        <taxon>Candidatus Saccharimonadia</taxon>
        <taxon>Candidatus Saccharimonadales</taxon>
        <taxon>Candidatus Saccharimonadaceae</taxon>
        <taxon>Candidatus Southlakia</taxon>
    </lineage>
</organism>
<dbReference type="InterPro" id="IPR004044">
    <property type="entry name" value="KH_dom_type_2"/>
</dbReference>
<keyword evidence="5 8" id="KW-0687">Ribonucleoprotein</keyword>
<dbReference type="PANTHER" id="PTHR11760">
    <property type="entry name" value="30S/40S RIBOSOMAL PROTEIN S3"/>
    <property type="match status" value="1"/>
</dbReference>
<accession>A0ABY8WWT7</accession>
<dbReference type="EMBL" id="CP124550">
    <property type="protein sequence ID" value="WIO46089.1"/>
    <property type="molecule type" value="Genomic_DNA"/>
</dbReference>
<keyword evidence="2 8" id="KW-0699">rRNA-binding</keyword>
<evidence type="ECO:0000256" key="6">
    <source>
        <dbReference type="ARBA" id="ARBA00024998"/>
    </source>
</evidence>
<dbReference type="SUPFAM" id="SSF54821">
    <property type="entry name" value="Ribosomal protein S3 C-terminal domain"/>
    <property type="match status" value="1"/>
</dbReference>
<dbReference type="InterPro" id="IPR005704">
    <property type="entry name" value="Ribosomal_uS3_bac-typ"/>
</dbReference>
<dbReference type="Proteomes" id="UP001177295">
    <property type="component" value="Chromosome"/>
</dbReference>
<dbReference type="PANTHER" id="PTHR11760:SF19">
    <property type="entry name" value="SMALL RIBOSOMAL SUBUNIT PROTEIN US3C"/>
    <property type="match status" value="1"/>
</dbReference>
<dbReference type="HAMAP" id="MF_01309_B">
    <property type="entry name" value="Ribosomal_uS3_B"/>
    <property type="match status" value="1"/>
</dbReference>
<evidence type="ECO:0000256" key="7">
    <source>
        <dbReference type="ARBA" id="ARBA00035257"/>
    </source>
</evidence>
<reference evidence="10 11" key="1">
    <citation type="journal article" date="2023" name="Cell">
        <title>Genetic manipulation of Patescibacteria provides mechanistic insights into microbial dark matter and the epibiotic lifestyle.</title>
        <authorList>
            <person name="Wang Y."/>
            <person name="Gallagher L.A."/>
            <person name="Andrade P.A."/>
            <person name="Liu A."/>
            <person name="Humphreys I.R."/>
            <person name="Turkarslan S."/>
            <person name="Cutler K.J."/>
            <person name="Arrieta-Ortiz M.L."/>
            <person name="Li Y."/>
            <person name="Radey M.C."/>
            <person name="McLean J.S."/>
            <person name="Cong Q."/>
            <person name="Baker D."/>
            <person name="Baliga N.S."/>
            <person name="Peterson S.B."/>
            <person name="Mougous J.D."/>
        </authorList>
    </citation>
    <scope>NUCLEOTIDE SEQUENCE [LARGE SCALE GENOMIC DNA]</scope>
    <source>
        <strain evidence="10 11">ML1</strain>
    </source>
</reference>
<protein>
    <recommendedName>
        <fullName evidence="7 8">Small ribosomal subunit protein uS3</fullName>
    </recommendedName>
</protein>
<evidence type="ECO:0000256" key="8">
    <source>
        <dbReference type="HAMAP-Rule" id="MF_01309"/>
    </source>
</evidence>
<comment type="similarity">
    <text evidence="1 8">Belongs to the universal ribosomal protein uS3 family.</text>
</comment>
<evidence type="ECO:0000313" key="11">
    <source>
        <dbReference type="Proteomes" id="UP001177295"/>
    </source>
</evidence>
<keyword evidence="11" id="KW-1185">Reference proteome</keyword>
<dbReference type="GO" id="GO:0005840">
    <property type="term" value="C:ribosome"/>
    <property type="evidence" value="ECO:0007669"/>
    <property type="project" value="UniProtKB-KW"/>
</dbReference>
<dbReference type="Gene3D" id="3.30.300.20">
    <property type="match status" value="1"/>
</dbReference>
<comment type="subunit">
    <text evidence="8">Part of the 30S ribosomal subunit. Forms a tight complex with proteins S10 and S14.</text>
</comment>
<dbReference type="PROSITE" id="PS50084">
    <property type="entry name" value="KH_TYPE_1"/>
    <property type="match status" value="1"/>
</dbReference>
<keyword evidence="3 8" id="KW-0694">RNA-binding</keyword>